<evidence type="ECO:0000313" key="3">
    <source>
        <dbReference type="Proteomes" id="UP000054350"/>
    </source>
</evidence>
<sequence>MSSTTNGAPPQPGSAAATVVGEPKIIKEVVIVEEKQPDGSIVRKRITRTRKIIRRTTTTPKNQDESGSERPSLDSTSGAGDEPGLSNDGSRQLAPRVSMDPIDELGGPDATAPDAAPDATDVVAPVAPENAPADSNGTEEQAEPAPQPLNPPPVLRVDQSSLNRHLALLRGLAGVPTFAGPAASPTMLIALEERYLKWLTWLANEPTTASGVVPPPDVLAMWYTHVVCDLTRYADDLGQLFGHESRDRILTILFPVDAWSNDDLTSRAAWTTGTGLPWSLPRQIVTMMHRDLTVPCPGCTFPVPVMIDRYVDVFKKAQGAIMCLRCHTTIDQKGILAHLQRNPDQRTALPLFRFTLDFDESMPFVAAQVDTILANVGVRLDEDDVAAAMAAFLDLLKTAAARPADTQEPPLQAKPDVLLVYWNALLIPQDYLDYSLQNHGKIVILNQEAIVLSAIAMSNESIADFVAVPGPLAGDKAVADEATSGNDDSANAQSPRADVTESETAPVVPTIVEDVDGHVAAAAAGDAILADAVSPALSVSGLSPPGSPLATAQPSITSIKSNLDSIEKQVQSLTPSAAGKPSNARKIKGPSVNALRAMFESSKKPKRQIQVNIPGPVEESAPWESLLSKESLEAHLDLIESFSMHLSLARHQDKAHEGKIDTRYLLKAENRYYKWLVMLSQGKVVMPPVDVLLLWYNHMTHLPTYHRDLTAIFGNVEVPTLLVTPFPLLQFMIQTLNRQIDGAAQAAWEKFTGQPYVLLHNADVIEHPWLLQCPACCSYFPVEVTEFVKLRLAQSGVECAVCSRVISKQALLLMCDPQLYTAFAVFSIDLVTTVQNWRRKILSQLVEVRRGVLDHDKTVEQYRRVAWPRSIVVTGAAGTAESVYHLEAHDWTPKVLLAYFTHTLWPNHFAAASRAQYGALADHAVDHLALQDAGLNYHHWDAVRGRPLRLRKTAPIEEVARVTNLDDVVVEDNHAISLHVAPDAHPLFPVFTVEALDDIQALAPLVERDNVPTLLEDPTQLLLATQRYGAYLHALAQDPALIDVLELPPDVALLMQAHMSQPAVFQRDIMALTTDRHVRQHLLALANPWRSAMTEATVEQAAHWAAATHVPFELASTTVPRIRPESPVSMDLAPALDAFVRGVLASTALDVDDVRAAYINAVEKSVVVTLADGTKEWYCITDPSVAAAVGHLVHARRADKYQTWFKDTYGIDVAELAPEVEAAPAFLDLALSEGWFEDPADLDGASDGELVEPMSGVLTDGLWTMWQEAESDIVTSGLGEKCRDPGYVQAAIGRYEQFLAAVSETPALLDLPLPVDVALVMQAHMTNPIAFRHDVDALAADVTARQRLLELSSPLGQALTRDATAADAQVAWAQITGQAYDLAPAKFLTPPVATCPSCATVQSVDAIAHAQGAGRCIQCKNVLPAPKSALSIDMHVIVASFLSNVAKLPSTSLGEIRDQYAHQVDRTVVIRHEDGPAELYSLKPPLPTSELGLLVHTAVSPAEYAAWFEAQHGVPVTEVMLPTPPPPKTPVSRLRLVPGLLAITAPETESEATPDSDAAVDYSPLVRALEAALPAWPSINSHVLVAMAEYADFIQASVAHLKSGAPAPALTPRVALVLLSHLLMVGNVDSDLAHFTTSPRELRISLQARLLKEPISTTAAPGVPNSGPADVAPLVPLVCHLSGLVAVLQRALDKYTPTPAVPYARVFADAMVITDSDGLPQGYSMHFQPEHGVAHLHHVLQATYADECDTQLGCHGTLFAVAPSRDAAEVLAHLAITELDEARAGLPAPAVVKVVSVEAVDRFNAVVGKIVAEPVAIDDAVVREYAAYQGYLAATFQEDGSLDRAAVPNDRVLAVALAHATFADVYLDDLLQLGNEDGAVAIAEFWAARFRGDAASDAAGDAAVGPTADAMEVTVPTQQLSARMDRIAQVTSKPVTQEDVDAYNHALDRAVLVEKSSDEAPELYTPIDLSASMLSAHLFHVSQFPAFAALVESRFDYVATFFPSEPVPSLVDRAADETEQQQADALAEDLHRTKALLAAISLEPSGATQAAVSSEKLHSFFNHLVELFGDLNDLTESDILAYFDAVRTCSVQNGDGEDAELLLLLHTTFPARFSDDMVAITNSDDDTNLHELYRLLAARFWTVRRLLLSVRATDLDQGILDYERALLRTVVVTAQDGSQTLHTVGTLSPAALLVHVLHMSHRAVYYHAVMDRFGALLTFLEDELADETTIKEMQDVSLLEPAADEEEEDAASVASLTPVLAPIALAGLGAGLGLGLAEMTGSDDDDAKAVERAEDQVPAAPLSQIDADLERAVDALAESPAHNVTKGAAEDAADTIEGAAEEPTSIQDQVPLAENEPLLDTVESVGAVEQEAQDAAAAVESASDVSDDDAEPADANDAVRDASHEQEAEAEDAQARDAVATELSSNADNAADVSAGEEANVAATEPAQDRDAAVEPLAKGQQESSESPEDEPNIVDSHEGGESVAAESADKEVSVGAKPQDEEEPAVAKSPVEEESVAAEPQVEAESAQPALSAESADAGNDILEVTDAAPEPDVITIEESMVTYEVLSEFQSNFNNAARRGWSNKWPVTYAKFVLDLSKKPRADTGVELDTRSVPSSVRLMATVHASMPDRFADDLAALVGAGHVDAVTETLAHAVCDPEWSDEADLAEQDNALAESEPTGSSEFAERLHARFDTIRGIFDAAFVEPDTNVKYQHALDESAVVTTPDSRECLATEAPLADDVLLAHVFHTSQADQFRAFMTDHFGGLYGFLPHEEPAEHAPVDVPVPKEPSSEEPVVEEPDVEEPVAKPKPEDPETRLIGDVMVTRETLMMAPAPGSAKPIPVVPQEEQPREPEKFLALDPDTLAAGKVADLDRNGPAAVADYAIDPEPCPDAGQLREPLTSKMTGSLVDRHWRLLRVLLQIETLHYPALLVRSESRYLKWLVLLAETHQTDLIPPVDVALIAHIHAQFPDQLRFDLDALFGPVNAQAILKHSILATDPIHFQQDVEAESQSAWESFTGEPYFYHHARAATAYMLSCPSCSTIQSVPEGDLVSLKSEAWQLPCPACDTTSSLAELRKVNRGLAPFSVNFILQTPIWRARVRKILQEAKRQDPADVAARYHHYACLATEVAGGEQREVYSIAECDQAVVMGHATHLLLPSWYQDAVVDWFGHWNVLVKGDAPVPIIPERKPRLSSASAAGSPPARTRTLSVTTTTTAITATLDPAAVELTLQPEDIVAYARLVRTLLSCPDFPLNDAPRNPYWFRAEKRYLAYLSVMEHAVVEGHALPLPPLDVLLLWLVHLMDAQRYIEDIIRNYGDAKMLAFAFPLDKVDMFLSIHQGPVTAEAWAGFVPASHSDSWTSFTREPFVLPHDLPVTYTVVCPFCHEEQSWSEELYVAMRTGSQVVFCRCNKWLTLPMLSAWRLVEDLRRAGKGQGHIAGTLFNLSKGKVDYRMAHSVQRLLYFTLPTALTEVLETPLVTEPDVINPWKEMNLTGLVQDYVRSAVQRQYAGKHKHKASVIAAQILTSYQNVITVLSVDLIQNVASWAALTRDLLALSLPQTQDATIVAPAMVDRYMRYLQLVSDYRTGVVPNTQEPKRPLFPAPDMLLVHHCHLLSAVGYQKYCVNRFGKLLDYSRLDVKNALERDADWMKSVWTNQNPDSFWPIIAPSKQRLVRLPGRAGAAAGTPPVPALPTNSSSLPPRVSGEETDTSVTPSKKKKKGLKKFVGKIFGRK</sequence>
<dbReference type="OrthoDB" id="5560362at2759"/>
<feature type="compositionally biased region" description="Pro residues" evidence="1">
    <location>
        <begin position="145"/>
        <end position="154"/>
    </location>
</feature>
<feature type="region of interest" description="Disordered" evidence="1">
    <location>
        <begin position="1"/>
        <end position="23"/>
    </location>
</feature>
<feature type="region of interest" description="Disordered" evidence="1">
    <location>
        <begin position="2370"/>
        <end position="2534"/>
    </location>
</feature>
<feature type="compositionally biased region" description="Acidic residues" evidence="1">
    <location>
        <begin position="2796"/>
        <end position="2805"/>
    </location>
</feature>
<feature type="region of interest" description="Disordered" evidence="1">
    <location>
        <begin position="477"/>
        <end position="504"/>
    </location>
</feature>
<dbReference type="Proteomes" id="UP000054350">
    <property type="component" value="Unassembled WGS sequence"/>
</dbReference>
<feature type="region of interest" description="Disordered" evidence="1">
    <location>
        <begin position="127"/>
        <end position="154"/>
    </location>
</feature>
<feature type="compositionally biased region" description="Basic and acidic residues" evidence="1">
    <location>
        <begin position="2806"/>
        <end position="2816"/>
    </location>
</feature>
<accession>A0A0L0S0W7</accession>
<feature type="compositionally biased region" description="Basic and acidic residues" evidence="1">
    <location>
        <begin position="62"/>
        <end position="72"/>
    </location>
</feature>
<keyword evidence="3" id="KW-1185">Reference proteome</keyword>
<feature type="compositionally biased region" description="Low complexity" evidence="1">
    <location>
        <begin position="2416"/>
        <end position="2434"/>
    </location>
</feature>
<evidence type="ECO:0000256" key="1">
    <source>
        <dbReference type="SAM" id="MobiDB-lite"/>
    </source>
</evidence>
<dbReference type="InterPro" id="IPR009836">
    <property type="entry name" value="GRDP-like"/>
</dbReference>
<feature type="compositionally biased region" description="Basic and acidic residues" evidence="1">
    <location>
        <begin position="2397"/>
        <end position="2407"/>
    </location>
</feature>
<feature type="compositionally biased region" description="Basic residues" evidence="1">
    <location>
        <begin position="3714"/>
        <end position="3732"/>
    </location>
</feature>
<evidence type="ECO:0000313" key="2">
    <source>
        <dbReference type="EMBL" id="KNE56198.1"/>
    </source>
</evidence>
<reference evidence="2 3" key="1">
    <citation type="submission" date="2009-11" db="EMBL/GenBank/DDBJ databases">
        <title>Annotation of Allomyces macrogynus ATCC 38327.</title>
        <authorList>
            <consortium name="The Broad Institute Genome Sequencing Platform"/>
            <person name="Russ C."/>
            <person name="Cuomo C."/>
            <person name="Burger G."/>
            <person name="Gray M.W."/>
            <person name="Holland P.W.H."/>
            <person name="King N."/>
            <person name="Lang F.B.F."/>
            <person name="Roger A.J."/>
            <person name="Ruiz-Trillo I."/>
            <person name="Young S.K."/>
            <person name="Zeng Q."/>
            <person name="Gargeya S."/>
            <person name="Fitzgerald M."/>
            <person name="Haas B."/>
            <person name="Abouelleil A."/>
            <person name="Alvarado L."/>
            <person name="Arachchi H.M."/>
            <person name="Berlin A."/>
            <person name="Chapman S.B."/>
            <person name="Gearin G."/>
            <person name="Goldberg J."/>
            <person name="Griggs A."/>
            <person name="Gujja S."/>
            <person name="Hansen M."/>
            <person name="Heiman D."/>
            <person name="Howarth C."/>
            <person name="Larimer J."/>
            <person name="Lui A."/>
            <person name="MacDonald P.J.P."/>
            <person name="McCowen C."/>
            <person name="Montmayeur A."/>
            <person name="Murphy C."/>
            <person name="Neiman D."/>
            <person name="Pearson M."/>
            <person name="Priest M."/>
            <person name="Roberts A."/>
            <person name="Saif S."/>
            <person name="Shea T."/>
            <person name="Sisk P."/>
            <person name="Stolte C."/>
            <person name="Sykes S."/>
            <person name="Wortman J."/>
            <person name="Nusbaum C."/>
            <person name="Birren B."/>
        </authorList>
    </citation>
    <scope>NUCLEOTIDE SEQUENCE [LARGE SCALE GENOMIC DNA]</scope>
    <source>
        <strain evidence="2 3">ATCC 38327</strain>
    </source>
</reference>
<feature type="region of interest" description="Disordered" evidence="1">
    <location>
        <begin position="35"/>
        <end position="94"/>
    </location>
</feature>
<feature type="region of interest" description="Disordered" evidence="1">
    <location>
        <begin position="2779"/>
        <end position="2816"/>
    </location>
</feature>
<dbReference type="STRING" id="578462.A0A0L0S0W7"/>
<name>A0A0L0S0W7_ALLM3</name>
<reference evidence="3" key="2">
    <citation type="submission" date="2009-11" db="EMBL/GenBank/DDBJ databases">
        <title>The Genome Sequence of Allomyces macrogynus strain ATCC 38327.</title>
        <authorList>
            <consortium name="The Broad Institute Genome Sequencing Platform"/>
            <person name="Russ C."/>
            <person name="Cuomo C."/>
            <person name="Shea T."/>
            <person name="Young S.K."/>
            <person name="Zeng Q."/>
            <person name="Koehrsen M."/>
            <person name="Haas B."/>
            <person name="Borodovsky M."/>
            <person name="Guigo R."/>
            <person name="Alvarado L."/>
            <person name="Berlin A."/>
            <person name="Borenstein D."/>
            <person name="Chen Z."/>
            <person name="Engels R."/>
            <person name="Freedman E."/>
            <person name="Gellesch M."/>
            <person name="Goldberg J."/>
            <person name="Griggs A."/>
            <person name="Gujja S."/>
            <person name="Heiman D."/>
            <person name="Hepburn T."/>
            <person name="Howarth C."/>
            <person name="Jen D."/>
            <person name="Larson L."/>
            <person name="Lewis B."/>
            <person name="Mehta T."/>
            <person name="Park D."/>
            <person name="Pearson M."/>
            <person name="Roberts A."/>
            <person name="Saif S."/>
            <person name="Shenoy N."/>
            <person name="Sisk P."/>
            <person name="Stolte C."/>
            <person name="Sykes S."/>
            <person name="Walk T."/>
            <person name="White J."/>
            <person name="Yandava C."/>
            <person name="Burger G."/>
            <person name="Gray M.W."/>
            <person name="Holland P.W.H."/>
            <person name="King N."/>
            <person name="Lang F.B.F."/>
            <person name="Roger A.J."/>
            <person name="Ruiz-Trillo I."/>
            <person name="Lander E."/>
            <person name="Nusbaum C."/>
        </authorList>
    </citation>
    <scope>NUCLEOTIDE SEQUENCE [LARGE SCALE GENOMIC DNA]</scope>
    <source>
        <strain evidence="3">ATCC 38327</strain>
    </source>
</reference>
<dbReference type="PANTHER" id="PTHR34365:SF7">
    <property type="entry name" value="GLYCINE-RICH DOMAIN-CONTAINING PROTEIN 1"/>
    <property type="match status" value="1"/>
</dbReference>
<feature type="region of interest" description="Disordered" evidence="1">
    <location>
        <begin position="3679"/>
        <end position="3732"/>
    </location>
</feature>
<proteinExistence type="predicted"/>
<feature type="compositionally biased region" description="Low complexity" evidence="1">
    <location>
        <begin position="2370"/>
        <end position="2384"/>
    </location>
</feature>
<organism evidence="2 3">
    <name type="scientific">Allomyces macrogynus (strain ATCC 38327)</name>
    <name type="common">Allomyces javanicus var. macrogynus</name>
    <dbReference type="NCBI Taxonomy" id="578462"/>
    <lineage>
        <taxon>Eukaryota</taxon>
        <taxon>Fungi</taxon>
        <taxon>Fungi incertae sedis</taxon>
        <taxon>Blastocladiomycota</taxon>
        <taxon>Blastocladiomycetes</taxon>
        <taxon>Blastocladiales</taxon>
        <taxon>Blastocladiaceae</taxon>
        <taxon>Allomyces</taxon>
    </lineage>
</organism>
<feature type="compositionally biased region" description="Polar residues" evidence="1">
    <location>
        <begin position="483"/>
        <end position="494"/>
    </location>
</feature>
<dbReference type="VEuPathDB" id="FungiDB:AMAG_02032"/>
<dbReference type="PANTHER" id="PTHR34365">
    <property type="entry name" value="ENOLASE (DUF1399)"/>
    <property type="match status" value="1"/>
</dbReference>
<feature type="compositionally biased region" description="Basic residues" evidence="1">
    <location>
        <begin position="42"/>
        <end position="54"/>
    </location>
</feature>
<protein>
    <submittedName>
        <fullName evidence="2">Uncharacterized protein</fullName>
    </submittedName>
</protein>
<dbReference type="EMBL" id="GG745330">
    <property type="protein sequence ID" value="KNE56198.1"/>
    <property type="molecule type" value="Genomic_DNA"/>
</dbReference>
<feature type="compositionally biased region" description="Acidic residues" evidence="1">
    <location>
        <begin position="2385"/>
        <end position="2394"/>
    </location>
</feature>
<gene>
    <name evidence="2" type="ORF">AMAG_02032</name>
</gene>